<feature type="compositionally biased region" description="Polar residues" evidence="1">
    <location>
        <begin position="1"/>
        <end position="12"/>
    </location>
</feature>
<dbReference type="GO" id="GO:0008641">
    <property type="term" value="F:ubiquitin-like modifier activating enzyme activity"/>
    <property type="evidence" value="ECO:0007669"/>
    <property type="project" value="InterPro"/>
</dbReference>
<evidence type="ECO:0000313" key="3">
    <source>
        <dbReference type="Proteomes" id="UP000234847"/>
    </source>
</evidence>
<protein>
    <submittedName>
        <fullName evidence="2">Dinucleotide-utilizing protein</fullName>
    </submittedName>
</protein>
<comment type="caution">
    <text evidence="2">The sequence shown here is derived from an EMBL/GenBank/DDBJ whole genome shotgun (WGS) entry which is preliminary data.</text>
</comment>
<organism evidence="2 3">
    <name type="scientific">Micrococcus luteus</name>
    <name type="common">Micrococcus lysodeikticus</name>
    <dbReference type="NCBI Taxonomy" id="1270"/>
    <lineage>
        <taxon>Bacteria</taxon>
        <taxon>Bacillati</taxon>
        <taxon>Actinomycetota</taxon>
        <taxon>Actinomycetes</taxon>
        <taxon>Micrococcales</taxon>
        <taxon>Micrococcaceae</taxon>
        <taxon>Micrococcus</taxon>
    </lineage>
</organism>
<evidence type="ECO:0000313" key="2">
    <source>
        <dbReference type="EMBL" id="PKZ81131.1"/>
    </source>
</evidence>
<dbReference type="Gene3D" id="3.40.50.720">
    <property type="entry name" value="NAD(P)-binding Rossmann-like Domain"/>
    <property type="match status" value="1"/>
</dbReference>
<accession>A0AAP3ADY8</accession>
<gene>
    <name evidence="2" type="ORF">CYJ95_09525</name>
</gene>
<dbReference type="Proteomes" id="UP000234847">
    <property type="component" value="Unassembled WGS sequence"/>
</dbReference>
<proteinExistence type="predicted"/>
<sequence length="242" mass="24410">MRTVAETVTTVPHDTAASAPEPGVWAPPTDVHVAGLDAVGAAIAHALAGAGALRLALWDPRPVDAADLGTGLLPGDLGRPRAGALERRLGDVAPGLRLYAHHGPVPVLVGQATVAVGSVLDADLAAQALAADHPLLPVTVGPKAVTVGPWCAPGVRGCPLCRWPADPTGVPDAPTAPGPSAHRGQVDGLAALRAAVLTVDALRAGPAPGVLRADRVTGRTRRVRVRPRPGCACDPDALGWAF</sequence>
<dbReference type="RefSeq" id="WP_041105125.1">
    <property type="nucleotide sequence ID" value="NZ_CANMWH010000004.1"/>
</dbReference>
<dbReference type="InterPro" id="IPR035985">
    <property type="entry name" value="Ubiquitin-activating_enz"/>
</dbReference>
<dbReference type="EMBL" id="PKJT01000010">
    <property type="protein sequence ID" value="PKZ81131.1"/>
    <property type="molecule type" value="Genomic_DNA"/>
</dbReference>
<dbReference type="AlphaFoldDB" id="A0AAP3ADY8"/>
<evidence type="ECO:0000256" key="1">
    <source>
        <dbReference type="SAM" id="MobiDB-lite"/>
    </source>
</evidence>
<name>A0AAP3ADY8_MICLU</name>
<reference evidence="2 3" key="1">
    <citation type="submission" date="2017-12" db="EMBL/GenBank/DDBJ databases">
        <title>Phylogenetic diversity of female urinary microbiome.</title>
        <authorList>
            <person name="Thomas-White K."/>
            <person name="Wolfe A.J."/>
        </authorList>
    </citation>
    <scope>NUCLEOTIDE SEQUENCE [LARGE SCALE GENOMIC DNA]</scope>
    <source>
        <strain evidence="2 3">UMB0038</strain>
    </source>
</reference>
<feature type="region of interest" description="Disordered" evidence="1">
    <location>
        <begin position="1"/>
        <end position="22"/>
    </location>
</feature>
<dbReference type="SUPFAM" id="SSF69572">
    <property type="entry name" value="Activating enzymes of the ubiquitin-like proteins"/>
    <property type="match status" value="1"/>
</dbReference>